<dbReference type="FunFam" id="3.40.50.620:FF:000127">
    <property type="entry name" value="Glutamate--tRNA ligase"/>
    <property type="match status" value="1"/>
</dbReference>
<evidence type="ECO:0000256" key="5">
    <source>
        <dbReference type="ARBA" id="ARBA00022840"/>
    </source>
</evidence>
<dbReference type="AlphaFoldDB" id="A0A953LCZ2"/>
<dbReference type="PANTHER" id="PTHR43311">
    <property type="entry name" value="GLUTAMATE--TRNA LIGASE"/>
    <property type="match status" value="1"/>
</dbReference>
<gene>
    <name evidence="8 11" type="primary">gltX</name>
    <name evidence="11" type="ORF">KUV50_09195</name>
</gene>
<dbReference type="InterPro" id="IPR020061">
    <property type="entry name" value="Glu_tRNA_lig_a-bdl"/>
</dbReference>
<evidence type="ECO:0000256" key="6">
    <source>
        <dbReference type="ARBA" id="ARBA00022917"/>
    </source>
</evidence>
<evidence type="ECO:0000256" key="1">
    <source>
        <dbReference type="ARBA" id="ARBA00007894"/>
    </source>
</evidence>
<keyword evidence="2 8" id="KW-0963">Cytoplasm</keyword>
<dbReference type="Pfam" id="PF00749">
    <property type="entry name" value="tRNA-synt_1c"/>
    <property type="match status" value="1"/>
</dbReference>
<evidence type="ECO:0000256" key="3">
    <source>
        <dbReference type="ARBA" id="ARBA00022598"/>
    </source>
</evidence>
<dbReference type="GO" id="GO:0004818">
    <property type="term" value="F:glutamate-tRNA ligase activity"/>
    <property type="evidence" value="ECO:0007669"/>
    <property type="project" value="UniProtKB-UniRule"/>
</dbReference>
<dbReference type="GO" id="GO:0006424">
    <property type="term" value="P:glutamyl-tRNA aminoacylation"/>
    <property type="evidence" value="ECO:0007669"/>
    <property type="project" value="UniProtKB-UniRule"/>
</dbReference>
<dbReference type="NCBIfam" id="TIGR00464">
    <property type="entry name" value="gltX_bact"/>
    <property type="match status" value="1"/>
</dbReference>
<comment type="subcellular location">
    <subcellularLocation>
        <location evidence="8">Cytoplasm</location>
    </subcellularLocation>
</comment>
<evidence type="ECO:0000259" key="9">
    <source>
        <dbReference type="Pfam" id="PF00749"/>
    </source>
</evidence>
<dbReference type="HAMAP" id="MF_00022">
    <property type="entry name" value="Glu_tRNA_synth_type1"/>
    <property type="match status" value="1"/>
</dbReference>
<proteinExistence type="inferred from homology"/>
<evidence type="ECO:0000256" key="8">
    <source>
        <dbReference type="HAMAP-Rule" id="MF_00022"/>
    </source>
</evidence>
<dbReference type="Gene3D" id="1.10.10.350">
    <property type="match status" value="1"/>
</dbReference>
<dbReference type="GO" id="GO:0005524">
    <property type="term" value="F:ATP binding"/>
    <property type="evidence" value="ECO:0007669"/>
    <property type="project" value="UniProtKB-UniRule"/>
</dbReference>
<dbReference type="PANTHER" id="PTHR43311:SF2">
    <property type="entry name" value="GLUTAMATE--TRNA LIGASE, MITOCHONDRIAL-RELATED"/>
    <property type="match status" value="1"/>
</dbReference>
<dbReference type="GO" id="GO:0000049">
    <property type="term" value="F:tRNA binding"/>
    <property type="evidence" value="ECO:0007669"/>
    <property type="project" value="InterPro"/>
</dbReference>
<evidence type="ECO:0000259" key="10">
    <source>
        <dbReference type="Pfam" id="PF19269"/>
    </source>
</evidence>
<protein>
    <recommendedName>
        <fullName evidence="8">Glutamate--tRNA ligase</fullName>
        <ecNumber evidence="8">6.1.1.17</ecNumber>
    </recommendedName>
    <alternativeName>
        <fullName evidence="8">Glutamyl-tRNA synthetase</fullName>
        <shortName evidence="8">GluRS</shortName>
    </alternativeName>
</protein>
<dbReference type="RefSeq" id="WP_222579842.1">
    <property type="nucleotide sequence ID" value="NZ_JAHVHU010000008.1"/>
</dbReference>
<dbReference type="EC" id="6.1.1.17" evidence="8"/>
<comment type="function">
    <text evidence="8">Catalyzes the attachment of glutamate to tRNA(Glu) in a two-step reaction: glutamate is first activated by ATP to form Glu-AMP and then transferred to the acceptor end of tRNA(Glu).</text>
</comment>
<reference evidence="11" key="1">
    <citation type="submission" date="2021-06" db="EMBL/GenBank/DDBJ databases">
        <title>44 bacteria genomes isolated from Dapeng, Shenzhen.</title>
        <authorList>
            <person name="Zheng W."/>
            <person name="Yu S."/>
            <person name="Huang Y."/>
        </authorList>
    </citation>
    <scope>NUCLEOTIDE SEQUENCE</scope>
    <source>
        <strain evidence="11">DP5N28-2</strain>
    </source>
</reference>
<accession>A0A953LCZ2</accession>
<keyword evidence="12" id="KW-1185">Reference proteome</keyword>
<evidence type="ECO:0000256" key="4">
    <source>
        <dbReference type="ARBA" id="ARBA00022741"/>
    </source>
</evidence>
<dbReference type="Pfam" id="PF19269">
    <property type="entry name" value="Anticodon_2"/>
    <property type="match status" value="1"/>
</dbReference>
<sequence>MSTENRVRVRFAPSPTGALHIGGVRTALYNYLFARKNGGDFILRIEDTDQNRKMPGAEEYIKESLQWLGLEPDEGPDKGGPFGPYRQSERKELYGQFAQLLLDEGYAYIAFDTAEELSEIRKSYESRKITFKYDATVRHRLNNSLNLSSAEVEHKINEGAPYVIRMLVPEDEEVTFFDAVRDRVTFDTNELDDKVILKADGWPTYHLANIVDDYHMKISHVIRGEEWVSSTAHHVLLYQMLGWEDHIPEFVHLPLILKPGGGGKLSKRDGAKQNIPVFPLQWNDPDTGAVFQGFREEGFLPEATINFLALLGWSPGNDREIFNMEELTHAFMLSQIIKGGARFDLDKARWFNQQYLIHADVEELLPYIKTQFPEMYGLADPEYLAQVVPLFLERIHVLPELSDQASYFFTEWPDYDEKQIKKRYKEENQELYLTLFDDIKNAQPFDRSTLKSIVEEFVATQSTKYGVVLPILRLAVAGVLQGPDLFAMMEVIGKEKVNNRLNKALEYFPTV</sequence>
<comment type="similarity">
    <text evidence="1 8">Belongs to the class-I aminoacyl-tRNA synthetase family. Glutamate--tRNA ligase type 1 subfamily.</text>
</comment>
<keyword evidence="6 8" id="KW-0648">Protein biosynthesis</keyword>
<dbReference type="SUPFAM" id="SSF48163">
    <property type="entry name" value="An anticodon-binding domain of class I aminoacyl-tRNA synthetases"/>
    <property type="match status" value="1"/>
</dbReference>
<feature type="short sequence motif" description="'HIGH' region" evidence="8">
    <location>
        <begin position="13"/>
        <end position="23"/>
    </location>
</feature>
<feature type="domain" description="Aminoacyl-tRNA synthetase class I anticodon-binding" evidence="10">
    <location>
        <begin position="362"/>
        <end position="505"/>
    </location>
</feature>
<keyword evidence="5 8" id="KW-0067">ATP-binding</keyword>
<dbReference type="GO" id="GO:0008270">
    <property type="term" value="F:zinc ion binding"/>
    <property type="evidence" value="ECO:0007669"/>
    <property type="project" value="InterPro"/>
</dbReference>
<evidence type="ECO:0000256" key="7">
    <source>
        <dbReference type="ARBA" id="ARBA00023146"/>
    </source>
</evidence>
<evidence type="ECO:0000256" key="2">
    <source>
        <dbReference type="ARBA" id="ARBA00022490"/>
    </source>
</evidence>
<dbReference type="InterPro" id="IPR049940">
    <property type="entry name" value="GluQ/Sye"/>
</dbReference>
<dbReference type="PRINTS" id="PR00987">
    <property type="entry name" value="TRNASYNTHGLU"/>
</dbReference>
<comment type="caution">
    <text evidence="11">The sequence shown here is derived from an EMBL/GenBank/DDBJ whole genome shotgun (WGS) entry which is preliminary data.</text>
</comment>
<dbReference type="CDD" id="cd00808">
    <property type="entry name" value="GluRS_core"/>
    <property type="match status" value="1"/>
</dbReference>
<organism evidence="11 12">
    <name type="scientific">Membranihabitans marinus</name>
    <dbReference type="NCBI Taxonomy" id="1227546"/>
    <lineage>
        <taxon>Bacteria</taxon>
        <taxon>Pseudomonadati</taxon>
        <taxon>Bacteroidota</taxon>
        <taxon>Saprospiria</taxon>
        <taxon>Saprospirales</taxon>
        <taxon>Saprospiraceae</taxon>
        <taxon>Membranihabitans</taxon>
    </lineage>
</organism>
<keyword evidence="7 8" id="KW-0030">Aminoacyl-tRNA synthetase</keyword>
<feature type="short sequence motif" description="'KMSKS' region" evidence="8">
    <location>
        <begin position="264"/>
        <end position="268"/>
    </location>
</feature>
<feature type="domain" description="Glutamyl/glutaminyl-tRNA synthetase class Ib catalytic" evidence="9">
    <location>
        <begin position="7"/>
        <end position="350"/>
    </location>
</feature>
<dbReference type="InterPro" id="IPR020058">
    <property type="entry name" value="Glu/Gln-tRNA-synth_Ib_cat-dom"/>
</dbReference>
<dbReference type="InterPro" id="IPR014729">
    <property type="entry name" value="Rossmann-like_a/b/a_fold"/>
</dbReference>
<dbReference type="Gene3D" id="3.90.800.10">
    <property type="entry name" value="Glutamyl-tRNA Synthetase, Domain 3"/>
    <property type="match status" value="1"/>
</dbReference>
<name>A0A953LCZ2_9BACT</name>
<keyword evidence="3 8" id="KW-0436">Ligase</keyword>
<dbReference type="PROSITE" id="PS00178">
    <property type="entry name" value="AA_TRNA_LIGASE_I"/>
    <property type="match status" value="1"/>
</dbReference>
<keyword evidence="4 8" id="KW-0547">Nucleotide-binding</keyword>
<feature type="binding site" evidence="8">
    <location>
        <position position="267"/>
    </location>
    <ligand>
        <name>ATP</name>
        <dbReference type="ChEBI" id="CHEBI:30616"/>
    </ligand>
</feature>
<comment type="caution">
    <text evidence="8">Lacks conserved residue(s) required for the propagation of feature annotation.</text>
</comment>
<evidence type="ECO:0000313" key="11">
    <source>
        <dbReference type="EMBL" id="MBY5958304.1"/>
    </source>
</evidence>
<dbReference type="InterPro" id="IPR008925">
    <property type="entry name" value="aa_tRNA-synth_I_cd-bd_sf"/>
</dbReference>
<dbReference type="InterPro" id="IPR000924">
    <property type="entry name" value="Glu/Gln-tRNA-synth"/>
</dbReference>
<comment type="catalytic activity">
    <reaction evidence="8">
        <text>tRNA(Glu) + L-glutamate + ATP = L-glutamyl-tRNA(Glu) + AMP + diphosphate</text>
        <dbReference type="Rhea" id="RHEA:23540"/>
        <dbReference type="Rhea" id="RHEA-COMP:9663"/>
        <dbReference type="Rhea" id="RHEA-COMP:9680"/>
        <dbReference type="ChEBI" id="CHEBI:29985"/>
        <dbReference type="ChEBI" id="CHEBI:30616"/>
        <dbReference type="ChEBI" id="CHEBI:33019"/>
        <dbReference type="ChEBI" id="CHEBI:78442"/>
        <dbReference type="ChEBI" id="CHEBI:78520"/>
        <dbReference type="ChEBI" id="CHEBI:456215"/>
        <dbReference type="EC" id="6.1.1.17"/>
    </reaction>
</comment>
<comment type="subunit">
    <text evidence="8">Monomer.</text>
</comment>
<dbReference type="InterPro" id="IPR020751">
    <property type="entry name" value="aa-tRNA-synth_I_codon-bd_sub2"/>
</dbReference>
<dbReference type="InterPro" id="IPR001412">
    <property type="entry name" value="aa-tRNA-synth_I_CS"/>
</dbReference>
<dbReference type="SUPFAM" id="SSF52374">
    <property type="entry name" value="Nucleotidylyl transferase"/>
    <property type="match status" value="1"/>
</dbReference>
<dbReference type="InterPro" id="IPR004527">
    <property type="entry name" value="Glu-tRNA-ligase_bac/mito"/>
</dbReference>
<dbReference type="Gene3D" id="3.40.50.620">
    <property type="entry name" value="HUPs"/>
    <property type="match status" value="1"/>
</dbReference>
<dbReference type="Gene3D" id="1.10.1160.10">
    <property type="entry name" value="Glutamyl-trna Synthetase, Domain 2"/>
    <property type="match status" value="1"/>
</dbReference>
<dbReference type="InterPro" id="IPR033910">
    <property type="entry name" value="GluRS_core"/>
</dbReference>
<dbReference type="Proteomes" id="UP000753961">
    <property type="component" value="Unassembled WGS sequence"/>
</dbReference>
<dbReference type="InterPro" id="IPR045462">
    <property type="entry name" value="aa-tRNA-synth_I_cd-bd"/>
</dbReference>
<evidence type="ECO:0000313" key="12">
    <source>
        <dbReference type="Proteomes" id="UP000753961"/>
    </source>
</evidence>
<dbReference type="GO" id="GO:0005829">
    <property type="term" value="C:cytosol"/>
    <property type="evidence" value="ECO:0007669"/>
    <property type="project" value="TreeGrafter"/>
</dbReference>
<dbReference type="EMBL" id="JAHVHU010000008">
    <property type="protein sequence ID" value="MBY5958304.1"/>
    <property type="molecule type" value="Genomic_DNA"/>
</dbReference>